<dbReference type="AlphaFoldDB" id="A0A8H6YYL4"/>
<protein>
    <submittedName>
        <fullName evidence="1">Uncharacterized protein</fullName>
    </submittedName>
</protein>
<dbReference type="Proteomes" id="UP000623467">
    <property type="component" value="Unassembled WGS sequence"/>
</dbReference>
<proteinExistence type="predicted"/>
<name>A0A8H6YYL4_9AGAR</name>
<accession>A0A8H6YYL4</accession>
<sequence>MGILKRLFSDASPHSMDFEHAFAERLRTSSPSTVSPVKAIHAQLQASSFKPKTTTGTVRPTQVRTHQIPSRIQDEMSQVTPTRCKVHDFHHRSCIFCVWVSRGQSPFFVAPSFTGSSLHSRGLGLDDCGTYVELTGNSGSLGLGGARLLVHLSCLKQATGCELEVLEELLVVETFTA</sequence>
<dbReference type="EMBL" id="JACAZH010000006">
    <property type="protein sequence ID" value="KAF7367186.1"/>
    <property type="molecule type" value="Genomic_DNA"/>
</dbReference>
<comment type="caution">
    <text evidence="1">The sequence shown here is derived from an EMBL/GenBank/DDBJ whole genome shotgun (WGS) entry which is preliminary data.</text>
</comment>
<evidence type="ECO:0000313" key="2">
    <source>
        <dbReference type="Proteomes" id="UP000623467"/>
    </source>
</evidence>
<evidence type="ECO:0000313" key="1">
    <source>
        <dbReference type="EMBL" id="KAF7367186.1"/>
    </source>
</evidence>
<keyword evidence="2" id="KW-1185">Reference proteome</keyword>
<gene>
    <name evidence="1" type="ORF">MSAN_00978500</name>
</gene>
<reference evidence="1" key="1">
    <citation type="submission" date="2020-05" db="EMBL/GenBank/DDBJ databases">
        <title>Mycena genomes resolve the evolution of fungal bioluminescence.</title>
        <authorList>
            <person name="Tsai I.J."/>
        </authorList>
    </citation>
    <scope>NUCLEOTIDE SEQUENCE</scope>
    <source>
        <strain evidence="1">160909Yilan</strain>
    </source>
</reference>
<organism evidence="1 2">
    <name type="scientific">Mycena sanguinolenta</name>
    <dbReference type="NCBI Taxonomy" id="230812"/>
    <lineage>
        <taxon>Eukaryota</taxon>
        <taxon>Fungi</taxon>
        <taxon>Dikarya</taxon>
        <taxon>Basidiomycota</taxon>
        <taxon>Agaricomycotina</taxon>
        <taxon>Agaricomycetes</taxon>
        <taxon>Agaricomycetidae</taxon>
        <taxon>Agaricales</taxon>
        <taxon>Marasmiineae</taxon>
        <taxon>Mycenaceae</taxon>
        <taxon>Mycena</taxon>
    </lineage>
</organism>